<dbReference type="EMBL" id="CP081869">
    <property type="protein sequence ID" value="QZN99802.1"/>
    <property type="molecule type" value="Genomic_DNA"/>
</dbReference>
<dbReference type="KEGG" id="cmet:K6K41_24585"/>
<evidence type="ECO:0000313" key="1">
    <source>
        <dbReference type="EMBL" id="QZN99802.1"/>
    </source>
</evidence>
<reference evidence="1" key="1">
    <citation type="submission" date="2021-08" db="EMBL/GenBank/DDBJ databases">
        <authorList>
            <person name="Zhang H."/>
            <person name="Xu M."/>
            <person name="Yu Z."/>
            <person name="Yang L."/>
            <person name="Cai Y."/>
        </authorList>
    </citation>
    <scope>NUCLEOTIDE SEQUENCE</scope>
    <source>
        <strain evidence="1">CHL1</strain>
    </source>
</reference>
<dbReference type="AlphaFoldDB" id="A0A9E6RAT1"/>
<organism evidence="1 2">
    <name type="scientific">Chenggangzhangella methanolivorans</name>
    <dbReference type="NCBI Taxonomy" id="1437009"/>
    <lineage>
        <taxon>Bacteria</taxon>
        <taxon>Pseudomonadati</taxon>
        <taxon>Pseudomonadota</taxon>
        <taxon>Alphaproteobacteria</taxon>
        <taxon>Hyphomicrobiales</taxon>
        <taxon>Methylopilaceae</taxon>
        <taxon>Chenggangzhangella</taxon>
    </lineage>
</organism>
<dbReference type="Proteomes" id="UP000825701">
    <property type="component" value="Chromosome"/>
</dbReference>
<gene>
    <name evidence="1" type="ORF">K6K41_24585</name>
</gene>
<name>A0A9E6RAT1_9HYPH</name>
<dbReference type="RefSeq" id="WP_261402914.1">
    <property type="nucleotide sequence ID" value="NZ_CP081869.1"/>
</dbReference>
<keyword evidence="2" id="KW-1185">Reference proteome</keyword>
<proteinExistence type="predicted"/>
<evidence type="ECO:0000313" key="2">
    <source>
        <dbReference type="Proteomes" id="UP000825701"/>
    </source>
</evidence>
<sequence>MSGPADYRAEVQSLRAQLAGLAGLPSQYVQMGMSLSGQSAQIAALQEANAALSSSVAQLVSPASFTVKPTAQTIGAVTYQPLPAANAATVGKYARVVDLFSGPLAAGSGLTDLLLCQAMNLNGVVTYYWRPLRKELCMTMPAAADTTLKALESPSEIVLTGNILAGVTRRFTLSTDRVFPGHSYRIKTPTLGLGSSLQILSTLNGVVGSLLQSIGLSGAVMSYSYDVSTESYVAN</sequence>
<accession>A0A9E6RAT1</accession>
<protein>
    <submittedName>
        <fullName evidence="1">Uncharacterized protein</fullName>
    </submittedName>
</protein>